<feature type="domain" description="2TM" evidence="2">
    <location>
        <begin position="12"/>
        <end position="96"/>
    </location>
</feature>
<evidence type="ECO:0000313" key="4">
    <source>
        <dbReference type="Proteomes" id="UP000552615"/>
    </source>
</evidence>
<keyword evidence="1" id="KW-0472">Membrane</keyword>
<dbReference type="InterPro" id="IPR025698">
    <property type="entry name" value="2TM_dom"/>
</dbReference>
<feature type="transmembrane region" description="Helical" evidence="1">
    <location>
        <begin position="62"/>
        <end position="83"/>
    </location>
</feature>
<protein>
    <submittedName>
        <fullName evidence="3">2TM domain-containing protein</fullName>
    </submittedName>
</protein>
<comment type="caution">
    <text evidence="3">The sequence shown here is derived from an EMBL/GenBank/DDBJ whole genome shotgun (WGS) entry which is preliminary data.</text>
</comment>
<sequence length="108" mass="13014">MNPISKDDIRYKEAERRVKKIKNFYIFAFVYFAVNIFILVMNYKQLKPWETIWHLKYFSLPIFWGVGLIGYAINVFVPGAILGRNWEEKKIKKMMEEEKASQNKYNKP</sequence>
<dbReference type="Proteomes" id="UP000552615">
    <property type="component" value="Unassembled WGS sequence"/>
</dbReference>
<evidence type="ECO:0000313" key="3">
    <source>
        <dbReference type="EMBL" id="NML58338.1"/>
    </source>
</evidence>
<organism evidence="3 4">
    <name type="scientific">Chryseobacterium cheonjiense</name>
    <dbReference type="NCBI Taxonomy" id="2728845"/>
    <lineage>
        <taxon>Bacteria</taxon>
        <taxon>Pseudomonadati</taxon>
        <taxon>Bacteroidota</taxon>
        <taxon>Flavobacteriia</taxon>
        <taxon>Flavobacteriales</taxon>
        <taxon>Weeksellaceae</taxon>
        <taxon>Chryseobacterium group</taxon>
        <taxon>Chryseobacterium</taxon>
    </lineage>
</organism>
<dbReference type="RefSeq" id="WP_169231678.1">
    <property type="nucleotide sequence ID" value="NZ_JABBGF010000002.1"/>
</dbReference>
<evidence type="ECO:0000256" key="1">
    <source>
        <dbReference type="SAM" id="Phobius"/>
    </source>
</evidence>
<accession>A0A7Y0A7W5</accession>
<dbReference type="Pfam" id="PF13239">
    <property type="entry name" value="2TM"/>
    <property type="match status" value="1"/>
</dbReference>
<keyword evidence="4" id="KW-1185">Reference proteome</keyword>
<proteinExistence type="predicted"/>
<name>A0A7Y0A7W5_9FLAO</name>
<reference evidence="3 4" key="1">
    <citation type="submission" date="2020-04" db="EMBL/GenBank/DDBJ databases">
        <title>Chryseobacterium sp. RJ-7-14 sp. nov., isolated from Jeju soil.</title>
        <authorList>
            <person name="Dahal R.H."/>
            <person name="Chaudhary D.K."/>
        </authorList>
    </citation>
    <scope>NUCLEOTIDE SEQUENCE [LARGE SCALE GENOMIC DNA]</scope>
    <source>
        <strain evidence="3 4">RJ-7-14</strain>
    </source>
</reference>
<dbReference type="EMBL" id="JABBGF010000002">
    <property type="protein sequence ID" value="NML58338.1"/>
    <property type="molecule type" value="Genomic_DNA"/>
</dbReference>
<feature type="transmembrane region" description="Helical" evidence="1">
    <location>
        <begin position="21"/>
        <end position="42"/>
    </location>
</feature>
<gene>
    <name evidence="3" type="ORF">HHL20_13395</name>
</gene>
<dbReference type="AlphaFoldDB" id="A0A7Y0A7W5"/>
<evidence type="ECO:0000259" key="2">
    <source>
        <dbReference type="Pfam" id="PF13239"/>
    </source>
</evidence>
<keyword evidence="1" id="KW-0812">Transmembrane</keyword>
<keyword evidence="1" id="KW-1133">Transmembrane helix</keyword>